<evidence type="ECO:0000256" key="1">
    <source>
        <dbReference type="SAM" id="SignalP"/>
    </source>
</evidence>
<dbReference type="EMBL" id="CAJPDT010000158">
    <property type="protein sequence ID" value="CAF9941823.1"/>
    <property type="molecule type" value="Genomic_DNA"/>
</dbReference>
<proteinExistence type="predicted"/>
<evidence type="ECO:0000313" key="2">
    <source>
        <dbReference type="EMBL" id="CAF9941823.1"/>
    </source>
</evidence>
<gene>
    <name evidence="2" type="ORF">IMSHALPRED_002919</name>
</gene>
<comment type="caution">
    <text evidence="2">The sequence shown here is derived from an EMBL/GenBank/DDBJ whole genome shotgun (WGS) entry which is preliminary data.</text>
</comment>
<accession>A0A8H3PIS7</accession>
<protein>
    <submittedName>
        <fullName evidence="2">Uncharacterized protein</fullName>
    </submittedName>
</protein>
<feature type="signal peptide" evidence="1">
    <location>
        <begin position="1"/>
        <end position="23"/>
    </location>
</feature>
<keyword evidence="3" id="KW-1185">Reference proteome</keyword>
<dbReference type="OrthoDB" id="10264449at2759"/>
<evidence type="ECO:0000313" key="3">
    <source>
        <dbReference type="Proteomes" id="UP000664534"/>
    </source>
</evidence>
<dbReference type="Proteomes" id="UP000664534">
    <property type="component" value="Unassembled WGS sequence"/>
</dbReference>
<reference evidence="2" key="1">
    <citation type="submission" date="2021-03" db="EMBL/GenBank/DDBJ databases">
        <authorList>
            <person name="Tagirdzhanova G."/>
        </authorList>
    </citation>
    <scope>NUCLEOTIDE SEQUENCE</scope>
</reference>
<dbReference type="AlphaFoldDB" id="A0A8H3PIS7"/>
<sequence>MSPMISSSIALLMSLSVSSTAAAAATANCTYASRAHINQVFSGLTNGNFSAFFSNVVDDVDWNVQGTHPLAGRYANKSLFIVNAVDRLARSQNLNFPDTITLVNVVGGCDEEWSVEELREQAVLKNGETFQLWPLRDGPRLNLSSGLTFDNTYAWATRWDTQQQIVQVRAYLDSALVAKSIFENELSTNSTYHTPRTVLEPGSC</sequence>
<dbReference type="InterPro" id="IPR032710">
    <property type="entry name" value="NTF2-like_dom_sf"/>
</dbReference>
<feature type="chain" id="PRO_5034865338" evidence="1">
    <location>
        <begin position="24"/>
        <end position="204"/>
    </location>
</feature>
<organism evidence="2 3">
    <name type="scientific">Imshaugia aleurites</name>
    <dbReference type="NCBI Taxonomy" id="172621"/>
    <lineage>
        <taxon>Eukaryota</taxon>
        <taxon>Fungi</taxon>
        <taxon>Dikarya</taxon>
        <taxon>Ascomycota</taxon>
        <taxon>Pezizomycotina</taxon>
        <taxon>Lecanoromycetes</taxon>
        <taxon>OSLEUM clade</taxon>
        <taxon>Lecanoromycetidae</taxon>
        <taxon>Lecanorales</taxon>
        <taxon>Lecanorineae</taxon>
        <taxon>Parmeliaceae</taxon>
        <taxon>Imshaugia</taxon>
    </lineage>
</organism>
<dbReference type="SUPFAM" id="SSF54427">
    <property type="entry name" value="NTF2-like"/>
    <property type="match status" value="1"/>
</dbReference>
<dbReference type="Gene3D" id="3.10.450.50">
    <property type="match status" value="1"/>
</dbReference>
<keyword evidence="1" id="KW-0732">Signal</keyword>
<name>A0A8H3PIS7_9LECA</name>